<reference evidence="1" key="1">
    <citation type="submission" date="2019-12" db="EMBL/GenBank/DDBJ databases">
        <title>Genome sequencing and annotation of Brassica cretica.</title>
        <authorList>
            <person name="Studholme D.J."/>
            <person name="Sarris P."/>
        </authorList>
    </citation>
    <scope>NUCLEOTIDE SEQUENCE</scope>
    <source>
        <strain evidence="1">PFS-109/04</strain>
        <tissue evidence="1">Leaf</tissue>
    </source>
</reference>
<dbReference type="EMBL" id="QGKX02001290">
    <property type="protein sequence ID" value="KAF3538851.1"/>
    <property type="molecule type" value="Genomic_DNA"/>
</dbReference>
<name>A0A8S9QD84_BRACR</name>
<proteinExistence type="predicted"/>
<dbReference type="AlphaFoldDB" id="A0A8S9QD84"/>
<sequence length="99" mass="10376">MMGDDSGATGLLSKCSPLLLPFSFQLCWVGVSQVVSEPDQLVTTRPVGVLLMGEDPGSQLCKAPTVTPRMTSCHRLICVSIGNNSSCGSVVKECGLGFE</sequence>
<dbReference type="Proteomes" id="UP000712600">
    <property type="component" value="Unassembled WGS sequence"/>
</dbReference>
<gene>
    <name evidence="1" type="ORF">F2Q69_00023025</name>
</gene>
<evidence type="ECO:0000313" key="2">
    <source>
        <dbReference type="Proteomes" id="UP000712600"/>
    </source>
</evidence>
<organism evidence="1 2">
    <name type="scientific">Brassica cretica</name>
    <name type="common">Mustard</name>
    <dbReference type="NCBI Taxonomy" id="69181"/>
    <lineage>
        <taxon>Eukaryota</taxon>
        <taxon>Viridiplantae</taxon>
        <taxon>Streptophyta</taxon>
        <taxon>Embryophyta</taxon>
        <taxon>Tracheophyta</taxon>
        <taxon>Spermatophyta</taxon>
        <taxon>Magnoliopsida</taxon>
        <taxon>eudicotyledons</taxon>
        <taxon>Gunneridae</taxon>
        <taxon>Pentapetalae</taxon>
        <taxon>rosids</taxon>
        <taxon>malvids</taxon>
        <taxon>Brassicales</taxon>
        <taxon>Brassicaceae</taxon>
        <taxon>Brassiceae</taxon>
        <taxon>Brassica</taxon>
    </lineage>
</organism>
<evidence type="ECO:0000313" key="1">
    <source>
        <dbReference type="EMBL" id="KAF3538851.1"/>
    </source>
</evidence>
<protein>
    <submittedName>
        <fullName evidence="1">Uncharacterized protein</fullName>
    </submittedName>
</protein>
<comment type="caution">
    <text evidence="1">The sequence shown here is derived from an EMBL/GenBank/DDBJ whole genome shotgun (WGS) entry which is preliminary data.</text>
</comment>
<accession>A0A8S9QD84</accession>